<dbReference type="KEGG" id="cdet:87951327"/>
<organism evidence="2 3">
    <name type="scientific">Colletotrichum destructivum</name>
    <dbReference type="NCBI Taxonomy" id="34406"/>
    <lineage>
        <taxon>Eukaryota</taxon>
        <taxon>Fungi</taxon>
        <taxon>Dikarya</taxon>
        <taxon>Ascomycota</taxon>
        <taxon>Pezizomycotina</taxon>
        <taxon>Sordariomycetes</taxon>
        <taxon>Hypocreomycetidae</taxon>
        <taxon>Glomerellales</taxon>
        <taxon>Glomerellaceae</taxon>
        <taxon>Colletotrichum</taxon>
        <taxon>Colletotrichum destructivum species complex</taxon>
    </lineage>
</organism>
<evidence type="ECO:0000256" key="1">
    <source>
        <dbReference type="SAM" id="MobiDB-lite"/>
    </source>
</evidence>
<feature type="compositionally biased region" description="Polar residues" evidence="1">
    <location>
        <begin position="28"/>
        <end position="46"/>
    </location>
</feature>
<feature type="compositionally biased region" description="Low complexity" evidence="1">
    <location>
        <begin position="1"/>
        <end position="17"/>
    </location>
</feature>
<dbReference type="Proteomes" id="UP001322277">
    <property type="component" value="Chromosome 10"/>
</dbReference>
<dbReference type="RefSeq" id="XP_062787034.1">
    <property type="nucleotide sequence ID" value="XM_062930983.1"/>
</dbReference>
<reference evidence="3" key="1">
    <citation type="journal article" date="2023" name="bioRxiv">
        <title>Complete genome of the Medicago anthracnose fungus, Colletotrichum destructivum, reveals a mini-chromosome-like region within a core chromosome.</title>
        <authorList>
            <person name="Lapalu N."/>
            <person name="Simon A."/>
            <person name="Lu A."/>
            <person name="Plaumann P.-L."/>
            <person name="Amselem J."/>
            <person name="Pigne S."/>
            <person name="Auger A."/>
            <person name="Koch C."/>
            <person name="Dallery J.-F."/>
            <person name="O'Connell R.J."/>
        </authorList>
    </citation>
    <scope>NUCLEOTIDE SEQUENCE [LARGE SCALE GENOMIC DNA]</scope>
    <source>
        <strain evidence="3">CBS 520.97</strain>
    </source>
</reference>
<dbReference type="AlphaFoldDB" id="A0AAX4J322"/>
<evidence type="ECO:0000313" key="2">
    <source>
        <dbReference type="EMBL" id="WQF89813.1"/>
    </source>
</evidence>
<evidence type="ECO:0000313" key="3">
    <source>
        <dbReference type="Proteomes" id="UP001322277"/>
    </source>
</evidence>
<dbReference type="GeneID" id="87951327"/>
<proteinExistence type="predicted"/>
<dbReference type="EMBL" id="CP137314">
    <property type="protein sequence ID" value="WQF89813.1"/>
    <property type="molecule type" value="Genomic_DNA"/>
</dbReference>
<gene>
    <name evidence="2" type="ORF">CDEST_14827</name>
</gene>
<accession>A0AAX4J322</accession>
<keyword evidence="3" id="KW-1185">Reference proteome</keyword>
<sequence>MRLKGSLSSSSQTLSRLGPETSGWPSRMRSSPSTCLGKTDAQPTTPTALKTVQSQVVLWGRGVSLFSSFAPRCVVRPAFMPGPDSLTVLGASACSTDVSGQLRGVERDSAETVDKWKLSPMLAGRENWQLSRPSLSPRLDSPFLGHRRHDIAPGLWQAVEGKPPHVKEAYIEHLEAAQVADAQFTSRVWLSVAVPRGLRRDQQGRMDSLARLVSLLMFSPMISLRLSLTYNDIRQENLHPKTQNGPPRDRQSSSMLQPPPQP</sequence>
<feature type="region of interest" description="Disordered" evidence="1">
    <location>
        <begin position="237"/>
        <end position="262"/>
    </location>
</feature>
<name>A0AAX4J322_9PEZI</name>
<protein>
    <submittedName>
        <fullName evidence="2">Uncharacterized protein</fullName>
    </submittedName>
</protein>
<feature type="region of interest" description="Disordered" evidence="1">
    <location>
        <begin position="1"/>
        <end position="46"/>
    </location>
</feature>